<feature type="domain" description="Sulfatase N-terminal" evidence="4">
    <location>
        <begin position="32"/>
        <end position="374"/>
    </location>
</feature>
<dbReference type="GO" id="GO:0018958">
    <property type="term" value="P:phenol-containing compound metabolic process"/>
    <property type="evidence" value="ECO:0007669"/>
    <property type="project" value="InterPro"/>
</dbReference>
<dbReference type="Pfam" id="PF00884">
    <property type="entry name" value="Sulfatase"/>
    <property type="match status" value="1"/>
</dbReference>
<comment type="PTM">
    <text evidence="2">The conversion to 3-oxoalanine (also known as C-formylglycine, FGly), of a serine or cysteine residue in prokaryotes and of a cysteine residue in eukaryotes, is critical for catalytic activity.</text>
</comment>
<dbReference type="GO" id="GO:0008449">
    <property type="term" value="F:N-acetylglucosamine-6-sulfatase activity"/>
    <property type="evidence" value="ECO:0007669"/>
    <property type="project" value="TreeGrafter"/>
</dbReference>
<protein>
    <submittedName>
        <fullName evidence="5">Related to arylsulfatase</fullName>
    </submittedName>
</protein>
<dbReference type="GO" id="GO:0004065">
    <property type="term" value="F:arylsulfatase activity"/>
    <property type="evidence" value="ECO:0007669"/>
    <property type="project" value="InterPro"/>
</dbReference>
<dbReference type="GO" id="GO:0005539">
    <property type="term" value="F:glycosaminoglycan binding"/>
    <property type="evidence" value="ECO:0007669"/>
    <property type="project" value="TreeGrafter"/>
</dbReference>
<evidence type="ECO:0000313" key="6">
    <source>
        <dbReference type="Proteomes" id="UP001187682"/>
    </source>
</evidence>
<dbReference type="InterPro" id="IPR017850">
    <property type="entry name" value="Alkaline_phosphatase_core_sf"/>
</dbReference>
<organism evidence="5 6">
    <name type="scientific">Cephalotrichum gorgonifer</name>
    <dbReference type="NCBI Taxonomy" id="2041049"/>
    <lineage>
        <taxon>Eukaryota</taxon>
        <taxon>Fungi</taxon>
        <taxon>Dikarya</taxon>
        <taxon>Ascomycota</taxon>
        <taxon>Pezizomycotina</taxon>
        <taxon>Sordariomycetes</taxon>
        <taxon>Hypocreomycetidae</taxon>
        <taxon>Microascales</taxon>
        <taxon>Microascaceae</taxon>
        <taxon>Cephalotrichum</taxon>
    </lineage>
</organism>
<proteinExistence type="inferred from homology"/>
<evidence type="ECO:0000259" key="4">
    <source>
        <dbReference type="Pfam" id="PF00884"/>
    </source>
</evidence>
<dbReference type="Proteomes" id="UP001187682">
    <property type="component" value="Unassembled WGS sequence"/>
</dbReference>
<dbReference type="PANTHER" id="PTHR43108:SF8">
    <property type="entry name" value="SD21168P"/>
    <property type="match status" value="1"/>
</dbReference>
<feature type="signal peptide" evidence="3">
    <location>
        <begin position="1"/>
        <end position="22"/>
    </location>
</feature>
<accession>A0AAE8SS61</accession>
<evidence type="ECO:0000256" key="2">
    <source>
        <dbReference type="PIRSR" id="PIRSR000972-50"/>
    </source>
</evidence>
<keyword evidence="6" id="KW-1185">Reference proteome</keyword>
<evidence type="ECO:0000313" key="5">
    <source>
        <dbReference type="EMBL" id="SPN97772.1"/>
    </source>
</evidence>
<sequence length="553" mass="62699">MVYPALTLLSLSWLALAAGTTASRCSPGAKRPNFVVIMTDDQDKLLNSVDYQPAVQKHFVEQGTTFDKHFCTMSQCCPSRVSYLTGRTGHNTNITDVAPPHGGYTKFISEGLNDNYAPVWMQEAGYNTYYTGKLMNRHSTRTYNDPYPKGFNQTNFLIEPNVYVYYNATYQRNQDLPYYLPGRYSTDVLAETAVEFLEHAASDMENRPFFINIMPVGPHFEKVVPVEPGQSIAGTVLYPPVPAKRHEHLFPNATPGESSYLKDLPRLNETVVDYLDHYYRRRLQALAAVDELVDDVFAKLDELDLLDNTYVIYTTDNGYHIGNHRMNAGKTTCYEEDVNIPMYFRGPGVAKGKTIHYPTTHTDLVPTIFELAGIPLRPEFDGAPMPVTKEIPQKKYEHVNIEFWGVNLEEGEYSSAIRLIGTGYDLMYVTWCTNEHELYDMKTDAAQMHNLHSSQGYLFGYPISKVLTRLNGLMMVLKSCKGQDCIYPWSVTHPEGDVRTIRDAMDPRFDQFYEEEMPVVVFDKCVRGYFTELEGPQVPAVFGGASSGKRSLD</sequence>
<dbReference type="InterPro" id="IPR000917">
    <property type="entry name" value="Sulfatase_N"/>
</dbReference>
<comment type="similarity">
    <text evidence="1">Belongs to the sulfatase family.</text>
</comment>
<dbReference type="CDD" id="cd16147">
    <property type="entry name" value="G6S"/>
    <property type="match status" value="1"/>
</dbReference>
<reference evidence="5" key="1">
    <citation type="submission" date="2018-03" db="EMBL/GenBank/DDBJ databases">
        <authorList>
            <person name="Guldener U."/>
        </authorList>
    </citation>
    <scope>NUCLEOTIDE SEQUENCE</scope>
</reference>
<dbReference type="SUPFAM" id="SSF53649">
    <property type="entry name" value="Alkaline phosphatase-like"/>
    <property type="match status" value="1"/>
</dbReference>
<gene>
    <name evidence="5" type="ORF">DNG_01285</name>
</gene>
<dbReference type="PIRSF" id="PIRSF000972">
    <property type="entry name" value="Arylsulf_plant"/>
    <property type="match status" value="1"/>
</dbReference>
<dbReference type="AlphaFoldDB" id="A0AAE8SS61"/>
<evidence type="ECO:0000256" key="3">
    <source>
        <dbReference type="SAM" id="SignalP"/>
    </source>
</evidence>
<dbReference type="Gene3D" id="3.40.720.10">
    <property type="entry name" value="Alkaline Phosphatase, subunit A"/>
    <property type="match status" value="1"/>
</dbReference>
<keyword evidence="3" id="KW-0732">Signal</keyword>
<feature type="chain" id="PRO_5042188807" evidence="3">
    <location>
        <begin position="23"/>
        <end position="553"/>
    </location>
</feature>
<evidence type="ECO:0000256" key="1">
    <source>
        <dbReference type="ARBA" id="ARBA00008779"/>
    </source>
</evidence>
<comment type="caution">
    <text evidence="5">The sequence shown here is derived from an EMBL/GenBank/DDBJ whole genome shotgun (WGS) entry which is preliminary data.</text>
</comment>
<dbReference type="InterPro" id="IPR012083">
    <property type="entry name" value="Arylsulfatase"/>
</dbReference>
<name>A0AAE8SS61_9PEZI</name>
<feature type="modified residue" description="3-oxoalanine (Cys)" evidence="2">
    <location>
        <position position="76"/>
    </location>
</feature>
<dbReference type="EMBL" id="ONZQ02000001">
    <property type="protein sequence ID" value="SPN97772.1"/>
    <property type="molecule type" value="Genomic_DNA"/>
</dbReference>
<dbReference type="PANTHER" id="PTHR43108">
    <property type="entry name" value="N-ACETYLGLUCOSAMINE-6-SULFATASE FAMILY MEMBER"/>
    <property type="match status" value="1"/>
</dbReference>